<dbReference type="OrthoDB" id="2564987at2759"/>
<dbReference type="SUPFAM" id="SSF50685">
    <property type="entry name" value="Barwin-like endoglucanases"/>
    <property type="match status" value="1"/>
</dbReference>
<gene>
    <name evidence="2" type="ORF">BD324DRAFT_421166</name>
</gene>
<sequence length="257" mass="27202">MPARLSITLPLLVLSRGTLAVLFEKQGTSATVYYDLTNSFCTSEDSITGGGQWALGPNNQPTKCAPNAGYRSPAQIGSNSIVAFNQDLVWANRAKWCGKQVQIFDASGKEIHGPDGPFYIWDSCENCAKDDHIDLSAEAWSALGGECTVNNPSGISYKVLDTNIKQWRPDSPAGDNPDPVSSVGLSSASIQIVASAPVSSSAVQAAVGSSCTYGRYQCVGATLQQCNNVGQPARLDWQTIVPACANYCDVTRTPVCG</sequence>
<dbReference type="InParanoid" id="A0A1Y1UJ59"/>
<evidence type="ECO:0000313" key="2">
    <source>
        <dbReference type="EMBL" id="ORX38081.1"/>
    </source>
</evidence>
<protein>
    <recommendedName>
        <fullName evidence="4">RlpA-like double-psi beta-barrel-protein domain-containing protein-containing protein</fullName>
    </recommendedName>
</protein>
<evidence type="ECO:0008006" key="4">
    <source>
        <dbReference type="Google" id="ProtNLM"/>
    </source>
</evidence>
<dbReference type="STRING" id="4999.A0A1Y1UJ59"/>
<evidence type="ECO:0000256" key="1">
    <source>
        <dbReference type="SAM" id="SignalP"/>
    </source>
</evidence>
<dbReference type="GeneID" id="33554537"/>
<name>A0A1Y1UJ59_9TREE</name>
<feature type="signal peptide" evidence="1">
    <location>
        <begin position="1"/>
        <end position="20"/>
    </location>
</feature>
<keyword evidence="1" id="KW-0732">Signal</keyword>
<reference evidence="2 3" key="1">
    <citation type="submission" date="2017-03" db="EMBL/GenBank/DDBJ databases">
        <title>Widespread Adenine N6-methylation of Active Genes in Fungi.</title>
        <authorList>
            <consortium name="DOE Joint Genome Institute"/>
            <person name="Mondo S.J."/>
            <person name="Dannebaum R.O."/>
            <person name="Kuo R.C."/>
            <person name="Louie K.B."/>
            <person name="Bewick A.J."/>
            <person name="Labutti K."/>
            <person name="Haridas S."/>
            <person name="Kuo A."/>
            <person name="Salamov A."/>
            <person name="Ahrendt S.R."/>
            <person name="Lau R."/>
            <person name="Bowen B.P."/>
            <person name="Lipzen A."/>
            <person name="Sullivan W."/>
            <person name="Andreopoulos W.B."/>
            <person name="Clum A."/>
            <person name="Lindquist E."/>
            <person name="Daum C."/>
            <person name="Northen T.R."/>
            <person name="Ramamoorthy G."/>
            <person name="Schmitz R.J."/>
            <person name="Gryganskyi A."/>
            <person name="Culley D."/>
            <person name="Magnuson J."/>
            <person name="James T.Y."/>
            <person name="O'Malley M.A."/>
            <person name="Stajich J.E."/>
            <person name="Spatafora J.W."/>
            <person name="Visel A."/>
            <person name="Grigoriev I.V."/>
        </authorList>
    </citation>
    <scope>NUCLEOTIDE SEQUENCE [LARGE SCALE GENOMIC DNA]</scope>
    <source>
        <strain evidence="2 3">NRRL Y-17943</strain>
    </source>
</reference>
<dbReference type="EMBL" id="NBSH01000005">
    <property type="protein sequence ID" value="ORX38081.1"/>
    <property type="molecule type" value="Genomic_DNA"/>
</dbReference>
<comment type="caution">
    <text evidence="2">The sequence shown here is derived from an EMBL/GenBank/DDBJ whole genome shotgun (WGS) entry which is preliminary data.</text>
</comment>
<keyword evidence="3" id="KW-1185">Reference proteome</keyword>
<dbReference type="RefSeq" id="XP_021872068.1">
    <property type="nucleotide sequence ID" value="XM_022012729.1"/>
</dbReference>
<proteinExistence type="predicted"/>
<dbReference type="InterPro" id="IPR036908">
    <property type="entry name" value="RlpA-like_sf"/>
</dbReference>
<dbReference type="CDD" id="cd22191">
    <property type="entry name" value="DPBB_RlpA_EXP_N-like"/>
    <property type="match status" value="1"/>
</dbReference>
<dbReference type="Proteomes" id="UP000193218">
    <property type="component" value="Unassembled WGS sequence"/>
</dbReference>
<feature type="chain" id="PRO_5011965596" description="RlpA-like double-psi beta-barrel-protein domain-containing protein-containing protein" evidence="1">
    <location>
        <begin position="21"/>
        <end position="257"/>
    </location>
</feature>
<dbReference type="AlphaFoldDB" id="A0A1Y1UJ59"/>
<accession>A0A1Y1UJ59</accession>
<evidence type="ECO:0000313" key="3">
    <source>
        <dbReference type="Proteomes" id="UP000193218"/>
    </source>
</evidence>
<dbReference type="Gene3D" id="2.40.40.10">
    <property type="entry name" value="RlpA-like domain"/>
    <property type="match status" value="1"/>
</dbReference>
<organism evidence="2 3">
    <name type="scientific">Kockovaella imperatae</name>
    <dbReference type="NCBI Taxonomy" id="4999"/>
    <lineage>
        <taxon>Eukaryota</taxon>
        <taxon>Fungi</taxon>
        <taxon>Dikarya</taxon>
        <taxon>Basidiomycota</taxon>
        <taxon>Agaricomycotina</taxon>
        <taxon>Tremellomycetes</taxon>
        <taxon>Tremellales</taxon>
        <taxon>Cuniculitremaceae</taxon>
        <taxon>Kockovaella</taxon>
    </lineage>
</organism>